<keyword evidence="2" id="KW-1185">Reference proteome</keyword>
<accession>A0A1S7P2M8</accession>
<dbReference type="EMBL" id="FBWK01000012">
    <property type="protein sequence ID" value="CUX15129.1"/>
    <property type="molecule type" value="Genomic_DNA"/>
</dbReference>
<gene>
    <name evidence="1" type="ORF">AGR3A_Cc20015</name>
</gene>
<evidence type="ECO:0000313" key="2">
    <source>
        <dbReference type="Proteomes" id="UP000191988"/>
    </source>
</evidence>
<organism evidence="1 2">
    <name type="scientific">Agrobacterium tomkonis CFBP 6623</name>
    <dbReference type="NCBI Taxonomy" id="1183432"/>
    <lineage>
        <taxon>Bacteria</taxon>
        <taxon>Pseudomonadati</taxon>
        <taxon>Pseudomonadota</taxon>
        <taxon>Alphaproteobacteria</taxon>
        <taxon>Hyphomicrobiales</taxon>
        <taxon>Rhizobiaceae</taxon>
        <taxon>Rhizobium/Agrobacterium group</taxon>
        <taxon>Agrobacterium</taxon>
        <taxon>Agrobacterium tumefaciens complex</taxon>
    </lineage>
</organism>
<dbReference type="Proteomes" id="UP000191988">
    <property type="component" value="Unassembled WGS sequence"/>
</dbReference>
<protein>
    <submittedName>
        <fullName evidence="1">Uncharacterized protein</fullName>
    </submittedName>
</protein>
<evidence type="ECO:0000313" key="1">
    <source>
        <dbReference type="EMBL" id="CUX15129.1"/>
    </source>
</evidence>
<name>A0A1S7P2M8_9HYPH</name>
<sequence>MVSNTNSADSVKDVLDCKVAPFPIYRKNIAKLAAPLPYPCQRSLKATIDDGFLPSPSFGNGLLAAAASARGGCRTTRPHIKAFVDNLIPVPPFSARGYQGDWASGL</sequence>
<dbReference type="AlphaFoldDB" id="A0A1S7P2M8"/>
<reference evidence="2" key="1">
    <citation type="submission" date="2016-01" db="EMBL/GenBank/DDBJ databases">
        <authorList>
            <person name="Regsiter A."/>
            <person name="william w."/>
        </authorList>
    </citation>
    <scope>NUCLEOTIDE SEQUENCE [LARGE SCALE GENOMIC DNA]</scope>
    <source>
        <strain evidence="2">CFBP 6623</strain>
    </source>
</reference>
<proteinExistence type="predicted"/>